<accession>A0A8H3CVW7</accession>
<dbReference type="Gene3D" id="1.10.10.1620">
    <property type="match status" value="1"/>
</dbReference>
<evidence type="ECO:0000256" key="1">
    <source>
        <dbReference type="SAM" id="MobiDB-lite"/>
    </source>
</evidence>
<feature type="region of interest" description="Disordered" evidence="1">
    <location>
        <begin position="27"/>
        <end position="50"/>
    </location>
</feature>
<dbReference type="Gene3D" id="3.50.50.60">
    <property type="entry name" value="FAD/NAD(P)-binding domain"/>
    <property type="match status" value="1"/>
</dbReference>
<feature type="domain" description="Amine oxidase" evidence="2">
    <location>
        <begin position="66"/>
        <end position="559"/>
    </location>
</feature>
<dbReference type="SUPFAM" id="SSF54373">
    <property type="entry name" value="FAD-linked reductases, C-terminal domain"/>
    <property type="match status" value="1"/>
</dbReference>
<dbReference type="GO" id="GO:0009063">
    <property type="term" value="P:amino acid catabolic process"/>
    <property type="evidence" value="ECO:0007669"/>
    <property type="project" value="TreeGrafter"/>
</dbReference>
<sequence>MTVLVNLEARSARRHYVETHMKIRQGLVASPSGPGPMLPDSTPASKTSPIDTRPIKKVAIVGGGVAGLRAAMILGKSFPVDIYESGKEVGGRLYTHHFEKGGKWDYFDVGAMRFPNTALMEPTFDLFNELNLPLLDYKISDDNNIRAFNLQRHTVAELKVRTYAEDPFQVGKNNGGTVPMNYATQDPGKLLRQALEPLITGLVNDIKNHTTTGMEALMKQDHHSARSYLREEHNYEPPLIDYIETMSFGTGWFDRALAETVFEELCFEYDKGDAEKLEWHCVEGGSYQIIEKMKEKLKAPEYQDRVTIKTKHRVTSAVFKEDASPEELMLTVSGLIWEETGSSRVSHFSEKYSHVLFALPPPCLRTIDLSTCRLDYEQRNALRNVSVGPSCKIGIKFKTAWWTRPEINIHGGQSTTDRMARTIVYPSYGNGECTALIASYSWTQDAVALGSWIQEHDIPAKQRLKELILEDLAYVHKGQISLEELHCEFEDMFPWDWTNHPDSMGAFGIFGPDQYSQFFCALTRPAAGGHMHFVGETISTIHGWVAGALESATRGVKQMLELHSMALAEKKSVQPPPKALLHANGFTRAKSLFTSNSSPSVAVRSVNNTLGSARADVAETFDEREVNGKEEAHIHKSDTDPLKLFLKNWNPDVGVAPELFTKQLAISRSLQVKEFGLSPAFEAI</sequence>
<dbReference type="InterPro" id="IPR002937">
    <property type="entry name" value="Amino_oxidase"/>
</dbReference>
<dbReference type="InterPro" id="IPR036188">
    <property type="entry name" value="FAD/NAD-bd_sf"/>
</dbReference>
<reference evidence="3" key="1">
    <citation type="submission" date="2021-01" db="EMBL/GenBank/DDBJ databases">
        <authorList>
            <person name="Kaushik A."/>
        </authorList>
    </citation>
    <scope>NUCLEOTIDE SEQUENCE</scope>
    <source>
        <strain evidence="3">Type strain: AG8-Rh-89/</strain>
    </source>
</reference>
<evidence type="ECO:0000313" key="4">
    <source>
        <dbReference type="Proteomes" id="UP000663850"/>
    </source>
</evidence>
<dbReference type="EMBL" id="CAJMWZ010005033">
    <property type="protein sequence ID" value="CAE6499563.1"/>
    <property type="molecule type" value="Genomic_DNA"/>
</dbReference>
<dbReference type="Proteomes" id="UP000663850">
    <property type="component" value="Unassembled WGS sequence"/>
</dbReference>
<dbReference type="InterPro" id="IPR050281">
    <property type="entry name" value="Flavin_monoamine_oxidase"/>
</dbReference>
<dbReference type="PANTHER" id="PTHR10742:SF342">
    <property type="entry name" value="AMINE OXIDASE"/>
    <property type="match status" value="1"/>
</dbReference>
<evidence type="ECO:0000313" key="3">
    <source>
        <dbReference type="EMBL" id="CAE6499563.1"/>
    </source>
</evidence>
<dbReference type="Pfam" id="PF01593">
    <property type="entry name" value="Amino_oxidase"/>
    <property type="match status" value="1"/>
</dbReference>
<protein>
    <recommendedName>
        <fullName evidence="2">Amine oxidase domain-containing protein</fullName>
    </recommendedName>
</protein>
<gene>
    <name evidence="3" type="ORF">RDB_LOCUS93769</name>
</gene>
<dbReference type="PANTHER" id="PTHR10742">
    <property type="entry name" value="FLAVIN MONOAMINE OXIDASE"/>
    <property type="match status" value="1"/>
</dbReference>
<organism evidence="3 4">
    <name type="scientific">Rhizoctonia solani</name>
    <dbReference type="NCBI Taxonomy" id="456999"/>
    <lineage>
        <taxon>Eukaryota</taxon>
        <taxon>Fungi</taxon>
        <taxon>Dikarya</taxon>
        <taxon>Basidiomycota</taxon>
        <taxon>Agaricomycotina</taxon>
        <taxon>Agaricomycetes</taxon>
        <taxon>Cantharellales</taxon>
        <taxon>Ceratobasidiaceae</taxon>
        <taxon>Rhizoctonia</taxon>
    </lineage>
</organism>
<evidence type="ECO:0000259" key="2">
    <source>
        <dbReference type="Pfam" id="PF01593"/>
    </source>
</evidence>
<dbReference type="Gene3D" id="1.10.405.10">
    <property type="entry name" value="Guanine Nucleotide Dissociation Inhibitor, domain 1"/>
    <property type="match status" value="1"/>
</dbReference>
<proteinExistence type="predicted"/>
<dbReference type="SUPFAM" id="SSF51905">
    <property type="entry name" value="FAD/NAD(P)-binding domain"/>
    <property type="match status" value="1"/>
</dbReference>
<comment type="caution">
    <text evidence="3">The sequence shown here is derived from an EMBL/GenBank/DDBJ whole genome shotgun (WGS) entry which is preliminary data.</text>
</comment>
<name>A0A8H3CVW7_9AGAM</name>
<dbReference type="Gene3D" id="3.90.660.10">
    <property type="match status" value="1"/>
</dbReference>
<dbReference type="AlphaFoldDB" id="A0A8H3CVW7"/>
<dbReference type="GO" id="GO:0001716">
    <property type="term" value="F:L-amino-acid oxidase activity"/>
    <property type="evidence" value="ECO:0007669"/>
    <property type="project" value="TreeGrafter"/>
</dbReference>